<name>A0A7G3ZFJ5_9SACH</name>
<dbReference type="InterPro" id="IPR013783">
    <property type="entry name" value="Ig-like_fold"/>
</dbReference>
<dbReference type="EMBL" id="CP059248">
    <property type="protein sequence ID" value="QLL32281.1"/>
    <property type="molecule type" value="Genomic_DNA"/>
</dbReference>
<keyword evidence="2" id="KW-1185">Reference proteome</keyword>
<sequence>MRKQGLVRISRGLDDKLRSLSSLPRSLVLGKNRQSTLGQLEILFFQMSNILFVIPSEVVQLYSSPTDKIVITGEFDDWKHSDYVLRYYGDEGYKVEIPRISGKEKTMFKLVINDREWITLSYFETAVDDSGHTNNVLNYHDYEMDESLDDVTIGSVRQENEQQKQLLSFTAEVTEDQFLPPEILSTASAPQVGLNDYVNISSYGELSSTEDLEFACDSDLGLEETIQYDSNVSFGSSQRPLDGLVSMVHKARTYWHA</sequence>
<accession>A0A7G3ZFJ5</accession>
<dbReference type="Proteomes" id="UP000515788">
    <property type="component" value="Chromosome 3"/>
</dbReference>
<evidence type="ECO:0000313" key="1">
    <source>
        <dbReference type="EMBL" id="QLL32281.1"/>
    </source>
</evidence>
<proteinExistence type="predicted"/>
<dbReference type="AlphaFoldDB" id="A0A7G3ZFJ5"/>
<organism evidence="1 2">
    <name type="scientific">Torulaspora globosa</name>
    <dbReference type="NCBI Taxonomy" id="48254"/>
    <lineage>
        <taxon>Eukaryota</taxon>
        <taxon>Fungi</taxon>
        <taxon>Dikarya</taxon>
        <taxon>Ascomycota</taxon>
        <taxon>Saccharomycotina</taxon>
        <taxon>Saccharomycetes</taxon>
        <taxon>Saccharomycetales</taxon>
        <taxon>Saccharomycetaceae</taxon>
        <taxon>Torulaspora</taxon>
    </lineage>
</organism>
<dbReference type="GeneID" id="59325417"/>
<dbReference type="RefSeq" id="XP_037138956.1">
    <property type="nucleotide sequence ID" value="XM_037283060.1"/>
</dbReference>
<dbReference type="Gene3D" id="2.60.40.10">
    <property type="entry name" value="Immunoglobulins"/>
    <property type="match status" value="1"/>
</dbReference>
<reference evidence="1 2" key="1">
    <citation type="submission" date="2020-06" db="EMBL/GenBank/DDBJ databases">
        <title>The yeast mating-type switching endonuclease HO is a domesticated member of an unorthodox homing genetic element family.</title>
        <authorList>
            <person name="Coughlan A.Y."/>
            <person name="Lombardi L."/>
            <person name="Braun-Galleani S."/>
            <person name="Martos A.R."/>
            <person name="Galeote V."/>
            <person name="Bigey F."/>
            <person name="Dequin S."/>
            <person name="Byrne K.P."/>
            <person name="Wolfe K.H."/>
        </authorList>
    </citation>
    <scope>NUCLEOTIDE SEQUENCE [LARGE SCALE GENOMIC DNA]</scope>
    <source>
        <strain evidence="1 2">CBS764</strain>
    </source>
</reference>
<dbReference type="InterPro" id="IPR014756">
    <property type="entry name" value="Ig_E-set"/>
</dbReference>
<protein>
    <recommendedName>
        <fullName evidence="3">AMP-activated protein kinase glycogen-binding domain-containing protein</fullName>
    </recommendedName>
</protein>
<dbReference type="CDD" id="cd02859">
    <property type="entry name" value="E_set_AMPKbeta_like_N"/>
    <property type="match status" value="1"/>
</dbReference>
<evidence type="ECO:0000313" key="2">
    <source>
        <dbReference type="Proteomes" id="UP000515788"/>
    </source>
</evidence>
<dbReference type="SUPFAM" id="SSF81296">
    <property type="entry name" value="E set domains"/>
    <property type="match status" value="1"/>
</dbReference>
<gene>
    <name evidence="1" type="ORF">HG536_0C04500</name>
</gene>
<dbReference type="OrthoDB" id="5873279at2759"/>
<dbReference type="KEGG" id="tgb:HG536_0C04500"/>
<evidence type="ECO:0008006" key="3">
    <source>
        <dbReference type="Google" id="ProtNLM"/>
    </source>
</evidence>